<feature type="domain" description="DUF3991" evidence="2">
    <location>
        <begin position="128"/>
        <end position="197"/>
    </location>
</feature>
<organism evidence="3 4">
    <name type="scientific">Agrobacterium tumefaciens</name>
    <dbReference type="NCBI Taxonomy" id="358"/>
    <lineage>
        <taxon>Bacteria</taxon>
        <taxon>Pseudomonadati</taxon>
        <taxon>Pseudomonadota</taxon>
        <taxon>Alphaproteobacteria</taxon>
        <taxon>Hyphomicrobiales</taxon>
        <taxon>Rhizobiaceae</taxon>
        <taxon>Rhizobium/Agrobacterium group</taxon>
        <taxon>Agrobacterium</taxon>
        <taxon>Agrobacterium tumefaciens complex</taxon>
    </lineage>
</organism>
<dbReference type="Pfam" id="PF13154">
    <property type="entry name" value="DUF3991"/>
    <property type="match status" value="1"/>
</dbReference>
<comment type="caution">
    <text evidence="3">The sequence shown here is derived from an EMBL/GenBank/DDBJ whole genome shotgun (WGS) entry which is preliminary data.</text>
</comment>
<evidence type="ECO:0000313" key="3">
    <source>
        <dbReference type="EMBL" id="OAE49152.1"/>
    </source>
</evidence>
<dbReference type="AlphaFoldDB" id="A0A176XGY6"/>
<evidence type="ECO:0000256" key="1">
    <source>
        <dbReference type="SAM" id="MobiDB-lite"/>
    </source>
</evidence>
<dbReference type="EMBL" id="LXPS01000003">
    <property type="protein sequence ID" value="OAE49152.1"/>
    <property type="molecule type" value="Genomic_DNA"/>
</dbReference>
<accession>A0A176XGY6</accession>
<protein>
    <recommendedName>
        <fullName evidence="2">DUF3991 domain-containing protein</fullName>
    </recommendedName>
</protein>
<dbReference type="CDD" id="cd00188">
    <property type="entry name" value="TOPRIM"/>
    <property type="match status" value="1"/>
</dbReference>
<proteinExistence type="predicted"/>
<dbReference type="RefSeq" id="WP_063947320.1">
    <property type="nucleotide sequence ID" value="NZ_LXPS01000003.1"/>
</dbReference>
<name>A0A176XGY6_AGRTU</name>
<dbReference type="Gene3D" id="3.40.1360.10">
    <property type="match status" value="1"/>
</dbReference>
<dbReference type="PIRSF" id="PIRSF036054">
    <property type="entry name" value="UCP036054"/>
    <property type="match status" value="1"/>
</dbReference>
<feature type="region of interest" description="Disordered" evidence="1">
    <location>
        <begin position="291"/>
        <end position="321"/>
    </location>
</feature>
<dbReference type="Pfam" id="PF13155">
    <property type="entry name" value="Toprim_2"/>
    <property type="match status" value="1"/>
</dbReference>
<dbReference type="InterPro" id="IPR025054">
    <property type="entry name" value="DUF3991"/>
</dbReference>
<gene>
    <name evidence="3" type="ORF">A7J57_00585</name>
</gene>
<dbReference type="Proteomes" id="UP000077098">
    <property type="component" value="Unassembled WGS sequence"/>
</dbReference>
<dbReference type="InterPro" id="IPR017041">
    <property type="entry name" value="UCP036054"/>
</dbReference>
<evidence type="ECO:0000259" key="2">
    <source>
        <dbReference type="Pfam" id="PF13154"/>
    </source>
</evidence>
<reference evidence="3 4" key="1">
    <citation type="submission" date="2016-05" db="EMBL/GenBank/DDBJ databases">
        <authorList>
            <person name="Lavstsen T."/>
            <person name="Jespersen J.S."/>
        </authorList>
    </citation>
    <scope>NUCLEOTIDE SEQUENCE [LARGE SCALE GENOMIC DNA]</scope>
    <source>
        <strain evidence="3 4">KCJ1736</strain>
    </source>
</reference>
<dbReference type="SUPFAM" id="SSF57783">
    <property type="entry name" value="Zinc beta-ribbon"/>
    <property type="match status" value="1"/>
</dbReference>
<sequence>MEKQKLRELRDRVPCAALLEKAGFAIDVKESTRKAVKYRRGAEIVIVIHGGRGWFDPLSDAKGDVFSLAEHLDGVTFVEALDRVAALVGIVARDPAWSRPAGKPAHSSSVSERWATRRRPWQGSMTWRYLRSERCLPATIIREAIQSGVLREGPYSSMWAAHVNDDGVVTGWEERGPDWRGFSAGGSKILFRFGSSDAKRLCLTEAAIDAMSLSALEGLRQGSLYLSTGGGWAPATESAMRQLAARPGAVLVAATDANSQGETFAGRPRAIADEVGCDWLRLKPPAEDWNDALKAREEEKKEKKARAGRGGLPHARQPRQG</sequence>
<feature type="compositionally biased region" description="Basic and acidic residues" evidence="1">
    <location>
        <begin position="291"/>
        <end position="302"/>
    </location>
</feature>
<evidence type="ECO:0000313" key="4">
    <source>
        <dbReference type="Proteomes" id="UP000077098"/>
    </source>
</evidence>